<dbReference type="CDD" id="cd09122">
    <property type="entry name" value="PLDc_Tdp1_1"/>
    <property type="match status" value="1"/>
</dbReference>
<feature type="active site" description="Proton donor/acceptor" evidence="1">
    <location>
        <position position="560"/>
    </location>
</feature>
<evidence type="ECO:0000256" key="1">
    <source>
        <dbReference type="PIRSR" id="PIRSR610347-1"/>
    </source>
</evidence>
<proteinExistence type="predicted"/>
<feature type="domain" description="PLD phosphodiesterase" evidence="5">
    <location>
        <begin position="555"/>
        <end position="595"/>
    </location>
</feature>
<evidence type="ECO:0000256" key="4">
    <source>
        <dbReference type="SAM" id="MobiDB-lite"/>
    </source>
</evidence>
<feature type="binding site" evidence="2">
    <location>
        <position position="316"/>
    </location>
    <ligand>
        <name>substrate</name>
    </ligand>
</feature>
<reference evidence="7" key="1">
    <citation type="journal article" date="2015" name="Genome Announc.">
        <title>Genome sequence of the AIDS-associated pathogen Penicillium marneffei (ATCC18224) and its near taxonomic relative Talaromyces stipitatus (ATCC10500).</title>
        <authorList>
            <person name="Nierman W.C."/>
            <person name="Fedorova-Abrams N.D."/>
            <person name="Andrianopoulos A."/>
        </authorList>
    </citation>
    <scope>NUCLEOTIDE SEQUENCE [LARGE SCALE GENOMIC DNA]</scope>
    <source>
        <strain evidence="7">ATCC 18224 / CBS 334.59 / QM 7333</strain>
    </source>
</reference>
<feature type="compositionally biased region" description="Polar residues" evidence="4">
    <location>
        <begin position="71"/>
        <end position="111"/>
    </location>
</feature>
<dbReference type="PROSITE" id="PS50330">
    <property type="entry name" value="UIM"/>
    <property type="match status" value="1"/>
</dbReference>
<dbReference type="EMBL" id="DS995906">
    <property type="protein sequence ID" value="EEA18915.1"/>
    <property type="molecule type" value="Genomic_DNA"/>
</dbReference>
<dbReference type="Pfam" id="PF06087">
    <property type="entry name" value="Tyr-DNA_phospho"/>
    <property type="match status" value="1"/>
</dbReference>
<dbReference type="SUPFAM" id="SSF56024">
    <property type="entry name" value="Phospholipase D/nuclease"/>
    <property type="match status" value="2"/>
</dbReference>
<dbReference type="GO" id="GO:0003690">
    <property type="term" value="F:double-stranded DNA binding"/>
    <property type="evidence" value="ECO:0007669"/>
    <property type="project" value="TreeGrafter"/>
</dbReference>
<dbReference type="PANTHER" id="PTHR12415:SF4">
    <property type="entry name" value="TYROSYL-DNA PHOSPHODIESTERASE DOMAIN-CONTAINING PROTEIN"/>
    <property type="match status" value="1"/>
</dbReference>
<evidence type="ECO:0000313" key="6">
    <source>
        <dbReference type="EMBL" id="EEA18915.1"/>
    </source>
</evidence>
<name>B6QVB0_TALMQ</name>
<evidence type="ECO:0000256" key="3">
    <source>
        <dbReference type="PIRSR" id="PIRSR610347-3"/>
    </source>
</evidence>
<dbReference type="AlphaFoldDB" id="B6QVB0"/>
<dbReference type="VEuPathDB" id="FungiDB:PMAA_011880"/>
<dbReference type="PROSITE" id="PS50035">
    <property type="entry name" value="PLD"/>
    <property type="match status" value="1"/>
</dbReference>
<dbReference type="PANTHER" id="PTHR12415">
    <property type="entry name" value="TYROSYL-DNA PHOSPHODIESTERASE 1"/>
    <property type="match status" value="1"/>
</dbReference>
<dbReference type="GO" id="GO:0005634">
    <property type="term" value="C:nucleus"/>
    <property type="evidence" value="ECO:0007669"/>
    <property type="project" value="InterPro"/>
</dbReference>
<keyword evidence="7" id="KW-1185">Reference proteome</keyword>
<feature type="binding site" evidence="2">
    <location>
        <position position="562"/>
    </location>
    <ligand>
        <name>substrate</name>
    </ligand>
</feature>
<dbReference type="OrthoDB" id="47785at2759"/>
<dbReference type="CDD" id="cd09123">
    <property type="entry name" value="PLDc_Tdp1_2"/>
    <property type="match status" value="1"/>
</dbReference>
<dbReference type="STRING" id="441960.B6QVB0"/>
<evidence type="ECO:0000313" key="7">
    <source>
        <dbReference type="Proteomes" id="UP000001294"/>
    </source>
</evidence>
<dbReference type="InterPro" id="IPR003903">
    <property type="entry name" value="UIM_dom"/>
</dbReference>
<organism evidence="6 7">
    <name type="scientific">Talaromyces marneffei (strain ATCC 18224 / CBS 334.59 / QM 7333)</name>
    <name type="common">Penicillium marneffei</name>
    <dbReference type="NCBI Taxonomy" id="441960"/>
    <lineage>
        <taxon>Eukaryota</taxon>
        <taxon>Fungi</taxon>
        <taxon>Dikarya</taxon>
        <taxon>Ascomycota</taxon>
        <taxon>Pezizomycotina</taxon>
        <taxon>Eurotiomycetes</taxon>
        <taxon>Eurotiomycetidae</taxon>
        <taxon>Eurotiales</taxon>
        <taxon>Trichocomaceae</taxon>
        <taxon>Talaromyces</taxon>
        <taxon>Talaromyces sect. Talaromyces</taxon>
    </lineage>
</organism>
<feature type="compositionally biased region" description="Basic and acidic residues" evidence="4">
    <location>
        <begin position="124"/>
        <end position="143"/>
    </location>
</feature>
<gene>
    <name evidence="6" type="ORF">PMAA_011880</name>
</gene>
<evidence type="ECO:0000256" key="2">
    <source>
        <dbReference type="PIRSR" id="PIRSR610347-2"/>
    </source>
</evidence>
<dbReference type="InterPro" id="IPR001736">
    <property type="entry name" value="PLipase_D/transphosphatidylase"/>
</dbReference>
<dbReference type="Gene3D" id="3.30.870.10">
    <property type="entry name" value="Endonuclease Chain A"/>
    <property type="match status" value="2"/>
</dbReference>
<dbReference type="InterPro" id="IPR010347">
    <property type="entry name" value="Tdp1"/>
</dbReference>
<dbReference type="SMART" id="SM00726">
    <property type="entry name" value="UIM"/>
    <property type="match status" value="2"/>
</dbReference>
<dbReference type="GO" id="GO:0003697">
    <property type="term" value="F:single-stranded DNA binding"/>
    <property type="evidence" value="ECO:0007669"/>
    <property type="project" value="TreeGrafter"/>
</dbReference>
<feature type="region of interest" description="Disordered" evidence="4">
    <location>
        <begin position="626"/>
        <end position="652"/>
    </location>
</feature>
<feature type="compositionally biased region" description="Basic and acidic residues" evidence="4">
    <location>
        <begin position="151"/>
        <end position="172"/>
    </location>
</feature>
<feature type="compositionally biased region" description="Basic and acidic residues" evidence="4">
    <location>
        <begin position="636"/>
        <end position="650"/>
    </location>
</feature>
<feature type="compositionally biased region" description="Polar residues" evidence="4">
    <location>
        <begin position="193"/>
        <end position="213"/>
    </location>
</feature>
<dbReference type="Pfam" id="PF02809">
    <property type="entry name" value="UIM"/>
    <property type="match status" value="1"/>
</dbReference>
<feature type="site" description="Interaction with DNA" evidence="3">
    <location>
        <position position="592"/>
    </location>
</feature>
<dbReference type="GO" id="GO:0006281">
    <property type="term" value="P:DNA repair"/>
    <property type="evidence" value="ECO:0007669"/>
    <property type="project" value="InterPro"/>
</dbReference>
<evidence type="ECO:0000259" key="5">
    <source>
        <dbReference type="PROSITE" id="PS50035"/>
    </source>
</evidence>
<feature type="active site" description="Nucleophile" evidence="1">
    <location>
        <position position="314"/>
    </location>
</feature>
<feature type="region of interest" description="Disordered" evidence="4">
    <location>
        <begin position="15"/>
        <end position="217"/>
    </location>
</feature>
<accession>B6QVB0</accession>
<protein>
    <recommendedName>
        <fullName evidence="5">PLD phosphodiesterase domain-containing protein</fullName>
    </recommendedName>
</protein>
<sequence>MAQEDYHDPALRTALAESMRDQRTPQTDFVDLTGDSDDDSKSHTTPEANIIDLEDEEGDEDLRRAIALSMQEIQNSSPSLDATGKTVTDDITTNNVKPTHTSPTVELQTETIPPPTAIFGIPGLDRKKLEEERLARVAKRKAESSISPPPLRRDAKVARRDVSPVQDSKFELTKSPSTTAAQALARPKKPTASRASTPESKSSKTAQPSSTPSPQFPKGVVKKTWAFGYSRNGDDIKIEEVLQTADLELALLSAFQWDMQWMFTKFRTPNKTRFLMVMQAKEESTRLQYQEETANMPNIRLCFPPMDGQVNCMHSKLMLLFHPEYLRIVVPSANMVPYDWGEQGGVMENTVFLIDLPKKSTNDAADSPKTAFYEELSYFLKASTLHENIIAKLSAFDFKETNRYAFVHTIGGSHFGESLTRTGHCGLGKAVTSLGLKTREPINIDFVTSSIGSLTDEFMRSIYLSAQGKQTLYSIIRTIILNVSCRLGGDGSTNAQRTTSSEWKSRFRVYYPSEQTVSQSKGSRRSAGTICFQEKWFTGPKFPRNTLHDCISRREGLLMHNKMMFVRPEKPINLPGGSNCAGWAYVGSANLSESAWGKVVHDRVRKEPKLNCRNWECGVLVPITELPPAAGSDGEEQNKDSAKKEDKSGAEGDIVEIFGSTVPVPMRVPAPSLGSELKPWYGAW</sequence>
<dbReference type="Proteomes" id="UP000001294">
    <property type="component" value="Unassembled WGS sequence"/>
</dbReference>
<dbReference type="PhylomeDB" id="B6QVB0"/>
<dbReference type="GO" id="GO:0017005">
    <property type="term" value="F:3'-tyrosyl-DNA phosphodiesterase activity"/>
    <property type="evidence" value="ECO:0007669"/>
    <property type="project" value="TreeGrafter"/>
</dbReference>